<accession>A0ABR2SY36</accession>
<sequence>MSLKRLFNFYHVIFQMDDPKRKFTSLFRTRQMERSFELGNSQSCFMNQSWKSNPWTSVLGPWLCLLLMLLVLAFAFWFYLKRGFMSFDSHRCSQLPLMLTILILANALSLYCDGSFTSFDPN</sequence>
<dbReference type="EMBL" id="JBBPBN010000010">
    <property type="protein sequence ID" value="KAK9029874.1"/>
    <property type="molecule type" value="Genomic_DNA"/>
</dbReference>
<keyword evidence="1" id="KW-0812">Transmembrane</keyword>
<keyword evidence="3" id="KW-1185">Reference proteome</keyword>
<keyword evidence="1" id="KW-0472">Membrane</keyword>
<feature type="transmembrane region" description="Helical" evidence="1">
    <location>
        <begin position="92"/>
        <end position="111"/>
    </location>
</feature>
<organism evidence="2 3">
    <name type="scientific">Hibiscus sabdariffa</name>
    <name type="common">roselle</name>
    <dbReference type="NCBI Taxonomy" id="183260"/>
    <lineage>
        <taxon>Eukaryota</taxon>
        <taxon>Viridiplantae</taxon>
        <taxon>Streptophyta</taxon>
        <taxon>Embryophyta</taxon>
        <taxon>Tracheophyta</taxon>
        <taxon>Spermatophyta</taxon>
        <taxon>Magnoliopsida</taxon>
        <taxon>eudicotyledons</taxon>
        <taxon>Gunneridae</taxon>
        <taxon>Pentapetalae</taxon>
        <taxon>rosids</taxon>
        <taxon>malvids</taxon>
        <taxon>Malvales</taxon>
        <taxon>Malvaceae</taxon>
        <taxon>Malvoideae</taxon>
        <taxon>Hibiscus</taxon>
    </lineage>
</organism>
<keyword evidence="1" id="KW-1133">Transmembrane helix</keyword>
<feature type="transmembrane region" description="Helical" evidence="1">
    <location>
        <begin position="59"/>
        <end position="80"/>
    </location>
</feature>
<reference evidence="2 3" key="1">
    <citation type="journal article" date="2024" name="G3 (Bethesda)">
        <title>Genome assembly of Hibiscus sabdariffa L. provides insights into metabolisms of medicinal natural products.</title>
        <authorList>
            <person name="Kim T."/>
        </authorList>
    </citation>
    <scope>NUCLEOTIDE SEQUENCE [LARGE SCALE GENOMIC DNA]</scope>
    <source>
        <strain evidence="2">TK-2024</strain>
        <tissue evidence="2">Old leaves</tissue>
    </source>
</reference>
<comment type="caution">
    <text evidence="2">The sequence shown here is derived from an EMBL/GenBank/DDBJ whole genome shotgun (WGS) entry which is preliminary data.</text>
</comment>
<protein>
    <submittedName>
        <fullName evidence="2">Uncharacterized protein</fullName>
    </submittedName>
</protein>
<evidence type="ECO:0000313" key="2">
    <source>
        <dbReference type="EMBL" id="KAK9029874.1"/>
    </source>
</evidence>
<evidence type="ECO:0000313" key="3">
    <source>
        <dbReference type="Proteomes" id="UP001396334"/>
    </source>
</evidence>
<name>A0ABR2SY36_9ROSI</name>
<proteinExistence type="predicted"/>
<gene>
    <name evidence="2" type="ORF">V6N11_031318</name>
</gene>
<evidence type="ECO:0000256" key="1">
    <source>
        <dbReference type="SAM" id="Phobius"/>
    </source>
</evidence>
<dbReference type="Proteomes" id="UP001396334">
    <property type="component" value="Unassembled WGS sequence"/>
</dbReference>